<sequence>MGRHITVLGNLCTRNKKFTPQKHPSYSTNITWFYTVTKAISTGRQPLVKNLPVIGNYV</sequence>
<protein>
    <submittedName>
        <fullName evidence="1">Uncharacterized protein</fullName>
    </submittedName>
</protein>
<proteinExistence type="predicted"/>
<reference evidence="1 2" key="1">
    <citation type="submission" date="2024-08" db="EMBL/GenBank/DDBJ databases">
        <title>Insights into the chromosomal genome structure of Flemingia macrophylla.</title>
        <authorList>
            <person name="Ding Y."/>
            <person name="Zhao Y."/>
            <person name="Bi W."/>
            <person name="Wu M."/>
            <person name="Zhao G."/>
            <person name="Gong Y."/>
            <person name="Li W."/>
            <person name="Zhang P."/>
        </authorList>
    </citation>
    <scope>NUCLEOTIDE SEQUENCE [LARGE SCALE GENOMIC DNA]</scope>
    <source>
        <strain evidence="1">DYQJB</strain>
        <tissue evidence="1">Leaf</tissue>
    </source>
</reference>
<organism evidence="1 2">
    <name type="scientific">Flemingia macrophylla</name>
    <dbReference type="NCBI Taxonomy" id="520843"/>
    <lineage>
        <taxon>Eukaryota</taxon>
        <taxon>Viridiplantae</taxon>
        <taxon>Streptophyta</taxon>
        <taxon>Embryophyta</taxon>
        <taxon>Tracheophyta</taxon>
        <taxon>Spermatophyta</taxon>
        <taxon>Magnoliopsida</taxon>
        <taxon>eudicotyledons</taxon>
        <taxon>Gunneridae</taxon>
        <taxon>Pentapetalae</taxon>
        <taxon>rosids</taxon>
        <taxon>fabids</taxon>
        <taxon>Fabales</taxon>
        <taxon>Fabaceae</taxon>
        <taxon>Papilionoideae</taxon>
        <taxon>50 kb inversion clade</taxon>
        <taxon>NPAAA clade</taxon>
        <taxon>indigoferoid/millettioid clade</taxon>
        <taxon>Phaseoleae</taxon>
        <taxon>Flemingia</taxon>
    </lineage>
</organism>
<evidence type="ECO:0000313" key="2">
    <source>
        <dbReference type="Proteomes" id="UP001603857"/>
    </source>
</evidence>
<evidence type="ECO:0000313" key="1">
    <source>
        <dbReference type="EMBL" id="KAL2332986.1"/>
    </source>
</evidence>
<dbReference type="AlphaFoldDB" id="A0ABD1MB36"/>
<name>A0ABD1MB36_9FABA</name>
<accession>A0ABD1MB36</accession>
<comment type="caution">
    <text evidence="1">The sequence shown here is derived from an EMBL/GenBank/DDBJ whole genome shotgun (WGS) entry which is preliminary data.</text>
</comment>
<keyword evidence="2" id="KW-1185">Reference proteome</keyword>
<gene>
    <name evidence="1" type="ORF">Fmac_014199</name>
</gene>
<dbReference type="EMBL" id="JBGMDY010000005">
    <property type="protein sequence ID" value="KAL2332986.1"/>
    <property type="molecule type" value="Genomic_DNA"/>
</dbReference>
<dbReference type="Proteomes" id="UP001603857">
    <property type="component" value="Unassembled WGS sequence"/>
</dbReference>